<keyword evidence="2" id="KW-1185">Reference proteome</keyword>
<gene>
    <name evidence="1" type="ORF">NDU88_005719</name>
</gene>
<reference evidence="1" key="1">
    <citation type="journal article" date="2022" name="bioRxiv">
        <title>Sequencing and chromosome-scale assembly of the giantPleurodeles waltlgenome.</title>
        <authorList>
            <person name="Brown T."/>
            <person name="Elewa A."/>
            <person name="Iarovenko S."/>
            <person name="Subramanian E."/>
            <person name="Araus A.J."/>
            <person name="Petzold A."/>
            <person name="Susuki M."/>
            <person name="Suzuki K.-i.T."/>
            <person name="Hayashi T."/>
            <person name="Toyoda A."/>
            <person name="Oliveira C."/>
            <person name="Osipova E."/>
            <person name="Leigh N.D."/>
            <person name="Simon A."/>
            <person name="Yun M.H."/>
        </authorList>
    </citation>
    <scope>NUCLEOTIDE SEQUENCE</scope>
    <source>
        <strain evidence="1">20211129_DDA</strain>
        <tissue evidence="1">Liver</tissue>
    </source>
</reference>
<accession>A0AAV7NRD0</accession>
<dbReference type="Proteomes" id="UP001066276">
    <property type="component" value="Chromosome 8"/>
</dbReference>
<evidence type="ECO:0000313" key="2">
    <source>
        <dbReference type="Proteomes" id="UP001066276"/>
    </source>
</evidence>
<protein>
    <submittedName>
        <fullName evidence="1">Uncharacterized protein</fullName>
    </submittedName>
</protein>
<name>A0AAV7NRD0_PLEWA</name>
<organism evidence="1 2">
    <name type="scientific">Pleurodeles waltl</name>
    <name type="common">Iberian ribbed newt</name>
    <dbReference type="NCBI Taxonomy" id="8319"/>
    <lineage>
        <taxon>Eukaryota</taxon>
        <taxon>Metazoa</taxon>
        <taxon>Chordata</taxon>
        <taxon>Craniata</taxon>
        <taxon>Vertebrata</taxon>
        <taxon>Euteleostomi</taxon>
        <taxon>Amphibia</taxon>
        <taxon>Batrachia</taxon>
        <taxon>Caudata</taxon>
        <taxon>Salamandroidea</taxon>
        <taxon>Salamandridae</taxon>
        <taxon>Pleurodelinae</taxon>
        <taxon>Pleurodeles</taxon>
    </lineage>
</organism>
<dbReference type="AlphaFoldDB" id="A0AAV7NRD0"/>
<evidence type="ECO:0000313" key="1">
    <source>
        <dbReference type="EMBL" id="KAJ1117520.1"/>
    </source>
</evidence>
<comment type="caution">
    <text evidence="1">The sequence shown here is derived from an EMBL/GenBank/DDBJ whole genome shotgun (WGS) entry which is preliminary data.</text>
</comment>
<proteinExistence type="predicted"/>
<dbReference type="EMBL" id="JANPWB010000012">
    <property type="protein sequence ID" value="KAJ1117520.1"/>
    <property type="molecule type" value="Genomic_DNA"/>
</dbReference>
<sequence length="80" mass="9523">MRCGDGWRCGTRWPWEGRRDLEASPVGLLERKARTGDRMALAGWRIRVIEWRYSKMEQWRWWLLNRLEQELGVGGDSGMT</sequence>